<feature type="non-terminal residue" evidence="2">
    <location>
        <position position="196"/>
    </location>
</feature>
<dbReference type="Gene3D" id="3.60.10.10">
    <property type="entry name" value="Endonuclease/exonuclease/phosphatase"/>
    <property type="match status" value="1"/>
</dbReference>
<dbReference type="AlphaFoldDB" id="A0A131XTB8"/>
<reference evidence="2" key="1">
    <citation type="submission" date="2016-02" db="EMBL/GenBank/DDBJ databases">
        <title>RNAseq analyses of the midgut from blood- or serum-fed Ixodes ricinus ticks.</title>
        <authorList>
            <person name="Perner J."/>
            <person name="Provaznik J."/>
            <person name="Schrenkova J."/>
            <person name="Urbanova V."/>
            <person name="Ribeiro J.M."/>
            <person name="Kopacek P."/>
        </authorList>
    </citation>
    <scope>NUCLEOTIDE SEQUENCE</scope>
    <source>
        <tissue evidence="2">Gut</tissue>
    </source>
</reference>
<dbReference type="InterPro" id="IPR036691">
    <property type="entry name" value="Endo/exonu/phosph_ase_sf"/>
</dbReference>
<feature type="domain" description="Endonuclease/exonuclease/phosphatase" evidence="1">
    <location>
        <begin position="8"/>
        <end position="115"/>
    </location>
</feature>
<dbReference type="EMBL" id="GEFM01006880">
    <property type="protein sequence ID" value="JAP68916.1"/>
    <property type="molecule type" value="mRNA"/>
</dbReference>
<dbReference type="SUPFAM" id="SSF56219">
    <property type="entry name" value="DNase I-like"/>
    <property type="match status" value="1"/>
</dbReference>
<dbReference type="Pfam" id="PF03372">
    <property type="entry name" value="Exo_endo_phos"/>
    <property type="match status" value="1"/>
</dbReference>
<proteinExistence type="evidence at transcript level"/>
<dbReference type="GO" id="GO:0003824">
    <property type="term" value="F:catalytic activity"/>
    <property type="evidence" value="ECO:0007669"/>
    <property type="project" value="InterPro"/>
</dbReference>
<evidence type="ECO:0000313" key="2">
    <source>
        <dbReference type="EMBL" id="JAP68916.1"/>
    </source>
</evidence>
<feature type="non-terminal residue" evidence="2">
    <location>
        <position position="1"/>
    </location>
</feature>
<protein>
    <recommendedName>
        <fullName evidence="1">Endonuclease/exonuclease/phosphatase domain-containing protein</fullName>
    </recommendedName>
</protein>
<evidence type="ECO:0000259" key="1">
    <source>
        <dbReference type="Pfam" id="PF03372"/>
    </source>
</evidence>
<dbReference type="InterPro" id="IPR005135">
    <property type="entry name" value="Endo/exonuclease/phosphatase"/>
</dbReference>
<name>A0A131XTB8_IXORI</name>
<organism evidence="2">
    <name type="scientific">Ixodes ricinus</name>
    <name type="common">Common tick</name>
    <name type="synonym">Acarus ricinus</name>
    <dbReference type="NCBI Taxonomy" id="34613"/>
    <lineage>
        <taxon>Eukaryota</taxon>
        <taxon>Metazoa</taxon>
        <taxon>Ecdysozoa</taxon>
        <taxon>Arthropoda</taxon>
        <taxon>Chelicerata</taxon>
        <taxon>Arachnida</taxon>
        <taxon>Acari</taxon>
        <taxon>Parasitiformes</taxon>
        <taxon>Ixodida</taxon>
        <taxon>Ixodoidea</taxon>
        <taxon>Ixodidae</taxon>
        <taxon>Ixodinae</taxon>
        <taxon>Ixodes</taxon>
    </lineage>
</organism>
<accession>A0A131XTB8</accession>
<sequence length="196" mass="21851">PSTATERRVFFTELRSLLETPAALIVGGDFNCVLNARDRVRGSTAPRADAGANTLRDAVRDFDIVDVTEVLDSFSPRFTRWQGASQARLDRVYVSSELSDRIQSYDAKLVPFSDHGFTATVLRSGGPGPRRARRDTTWKMNAGALEEEEFVRKTRHALEGLAECGVDAVSWEQFKEQLRESASAFGRRRAAEARQV</sequence>